<keyword evidence="2" id="KW-1185">Reference proteome</keyword>
<protein>
    <submittedName>
        <fullName evidence="1">Uncharacterized protein</fullName>
    </submittedName>
</protein>
<accession>A0A841R2Z1</accession>
<dbReference type="Proteomes" id="UP000591941">
    <property type="component" value="Unassembled WGS sequence"/>
</dbReference>
<proteinExistence type="predicted"/>
<organism evidence="1 2">
    <name type="scientific">Negativicoccus succinicivorans</name>
    <dbReference type="NCBI Taxonomy" id="620903"/>
    <lineage>
        <taxon>Bacteria</taxon>
        <taxon>Bacillati</taxon>
        <taxon>Bacillota</taxon>
        <taxon>Negativicutes</taxon>
        <taxon>Veillonellales</taxon>
        <taxon>Veillonellaceae</taxon>
        <taxon>Negativicoccus</taxon>
    </lineage>
</organism>
<name>A0A841R2Z1_9FIRM</name>
<dbReference type="AlphaFoldDB" id="A0A841R2Z1"/>
<dbReference type="EMBL" id="JACHHI010000006">
    <property type="protein sequence ID" value="MBB6478186.1"/>
    <property type="molecule type" value="Genomic_DNA"/>
</dbReference>
<sequence length="50" mass="5856">MQVDSNAKKIGKFGVLYFHASEYHRTTMFCQKSIFLGILEIYRSAHKKMT</sequence>
<gene>
    <name evidence="1" type="ORF">HNR45_001256</name>
</gene>
<comment type="caution">
    <text evidence="1">The sequence shown here is derived from an EMBL/GenBank/DDBJ whole genome shotgun (WGS) entry which is preliminary data.</text>
</comment>
<evidence type="ECO:0000313" key="1">
    <source>
        <dbReference type="EMBL" id="MBB6478186.1"/>
    </source>
</evidence>
<reference evidence="1 2" key="1">
    <citation type="submission" date="2020-08" db="EMBL/GenBank/DDBJ databases">
        <title>Genomic Encyclopedia of Type Strains, Phase IV (KMG-IV): sequencing the most valuable type-strain genomes for metagenomic binning, comparative biology and taxonomic classification.</title>
        <authorList>
            <person name="Goeker M."/>
        </authorList>
    </citation>
    <scope>NUCLEOTIDE SEQUENCE [LARGE SCALE GENOMIC DNA]</scope>
    <source>
        <strain evidence="1 2">DSM 21255</strain>
    </source>
</reference>
<evidence type="ECO:0000313" key="2">
    <source>
        <dbReference type="Proteomes" id="UP000591941"/>
    </source>
</evidence>